<evidence type="ECO:0000256" key="8">
    <source>
        <dbReference type="SAM" id="Coils"/>
    </source>
</evidence>
<evidence type="ECO:0000256" key="5">
    <source>
        <dbReference type="ARBA" id="ARBA00022737"/>
    </source>
</evidence>
<dbReference type="GO" id="GO:0003779">
    <property type="term" value="F:actin binding"/>
    <property type="evidence" value="ECO:0007669"/>
    <property type="project" value="UniProtKB-KW"/>
</dbReference>
<dbReference type="FunFam" id="1.20.58.60:FF:000017">
    <property type="entry name" value="Spectrin alpha chain, non-erythrocytic 1"/>
    <property type="match status" value="1"/>
</dbReference>
<dbReference type="GO" id="GO:0016020">
    <property type="term" value="C:membrane"/>
    <property type="evidence" value="ECO:0007669"/>
    <property type="project" value="UniProtKB-ARBA"/>
</dbReference>
<keyword evidence="3" id="KW-0117">Actin capping</keyword>
<evidence type="ECO:0000313" key="12">
    <source>
        <dbReference type="Proteomes" id="UP000531151"/>
    </source>
</evidence>
<dbReference type="FunFam" id="1.20.58.60:FF:000013">
    <property type="entry name" value="Spectrin alpha chain, non-erythrocytic 1"/>
    <property type="match status" value="1"/>
</dbReference>
<dbReference type="FunFam" id="1.20.58.60:FF:000135">
    <property type="entry name" value="Spectrin beta chain, non-erythrocytic"/>
    <property type="match status" value="1"/>
</dbReference>
<organism evidence="11 12">
    <name type="scientific">Geococcyx californianus</name>
    <name type="common">Greater roadrunner</name>
    <name type="synonym">Saurothera californiana</name>
    <dbReference type="NCBI Taxonomy" id="8947"/>
    <lineage>
        <taxon>Eukaryota</taxon>
        <taxon>Metazoa</taxon>
        <taxon>Chordata</taxon>
        <taxon>Craniata</taxon>
        <taxon>Vertebrata</taxon>
        <taxon>Euteleostomi</taxon>
        <taxon>Archelosauria</taxon>
        <taxon>Archosauria</taxon>
        <taxon>Dinosauria</taxon>
        <taxon>Saurischia</taxon>
        <taxon>Theropoda</taxon>
        <taxon>Coelurosauria</taxon>
        <taxon>Aves</taxon>
        <taxon>Neognathae</taxon>
        <taxon>Neoaves</taxon>
        <taxon>Otidimorphae</taxon>
        <taxon>Cuculiformes</taxon>
        <taxon>Neomorphidae</taxon>
        <taxon>Geococcyx</taxon>
    </lineage>
</organism>
<dbReference type="GO" id="GO:0051693">
    <property type="term" value="P:actin filament capping"/>
    <property type="evidence" value="ECO:0007669"/>
    <property type="project" value="UniProtKB-KW"/>
</dbReference>
<dbReference type="GO" id="GO:0005856">
    <property type="term" value="C:cytoskeleton"/>
    <property type="evidence" value="ECO:0007669"/>
    <property type="project" value="UniProtKB-SubCell"/>
</dbReference>
<dbReference type="FunFam" id="1.20.58.60:FF:000553">
    <property type="entry name" value="Spectrin, beta, non-erythrocytic 5"/>
    <property type="match status" value="1"/>
</dbReference>
<evidence type="ECO:0000256" key="6">
    <source>
        <dbReference type="ARBA" id="ARBA00023203"/>
    </source>
</evidence>
<dbReference type="FunFam" id="1.20.58.60:FF:000309">
    <property type="entry name" value="Spectrin beta non-erythrocytic 5"/>
    <property type="match status" value="1"/>
</dbReference>
<dbReference type="FunFam" id="1.20.58.60:FF:000355">
    <property type="entry name" value="Spectrin, beta, non-erythrocytic 5"/>
    <property type="match status" value="1"/>
</dbReference>
<feature type="coiled-coil region" evidence="8">
    <location>
        <begin position="1949"/>
        <end position="1976"/>
    </location>
</feature>
<feature type="domain" description="PH" evidence="10">
    <location>
        <begin position="2402"/>
        <end position="2510"/>
    </location>
</feature>
<feature type="coiled-coil region" evidence="8">
    <location>
        <begin position="105"/>
        <end position="132"/>
    </location>
</feature>
<dbReference type="PROSITE" id="PS50003">
    <property type="entry name" value="PH_DOMAIN"/>
    <property type="match status" value="1"/>
</dbReference>
<dbReference type="PRINTS" id="PR00683">
    <property type="entry name" value="SPECTRINPH"/>
</dbReference>
<dbReference type="EMBL" id="VWPV01002726">
    <property type="protein sequence ID" value="NWH56677.1"/>
    <property type="molecule type" value="Genomic_DNA"/>
</dbReference>
<feature type="non-terminal residue" evidence="11">
    <location>
        <position position="2612"/>
    </location>
</feature>
<dbReference type="CDD" id="cd00176">
    <property type="entry name" value="SPEC"/>
    <property type="match status" value="11"/>
</dbReference>
<dbReference type="SMART" id="SM00150">
    <property type="entry name" value="SPEC"/>
    <property type="match status" value="21"/>
</dbReference>
<comment type="caution">
    <text evidence="11">The sequence shown here is derived from an EMBL/GenBank/DDBJ whole genome shotgun (WGS) entry which is preliminary data.</text>
</comment>
<feature type="compositionally biased region" description="Polar residues" evidence="9">
    <location>
        <begin position="2589"/>
        <end position="2598"/>
    </location>
</feature>
<feature type="region of interest" description="Disordered" evidence="9">
    <location>
        <begin position="2589"/>
        <end position="2612"/>
    </location>
</feature>
<feature type="coiled-coil region" evidence="8">
    <location>
        <begin position="243"/>
        <end position="270"/>
    </location>
</feature>
<dbReference type="FunFam" id="1.20.58.60:FF:000007">
    <property type="entry name" value="Spectrin alpha chain non-erythrocytic 1"/>
    <property type="match status" value="1"/>
</dbReference>
<dbReference type="SMART" id="SM00233">
    <property type="entry name" value="PH"/>
    <property type="match status" value="1"/>
</dbReference>
<dbReference type="FunFam" id="1.20.58.60:FF:000253">
    <property type="entry name" value="Spectrin beta, non-erythrocytic 5"/>
    <property type="match status" value="1"/>
</dbReference>
<feature type="coiled-coil region" evidence="8">
    <location>
        <begin position="1779"/>
        <end position="1813"/>
    </location>
</feature>
<feature type="coiled-coil region" evidence="8">
    <location>
        <begin position="1524"/>
        <end position="1565"/>
    </location>
</feature>
<comment type="similarity">
    <text evidence="2">Belongs to the spectrin family.</text>
</comment>
<dbReference type="FunFam" id="1.20.58.60:FF:000259">
    <property type="entry name" value="Spectrin beta, non-erythrocytic 5"/>
    <property type="match status" value="1"/>
</dbReference>
<proteinExistence type="inferred from homology"/>
<dbReference type="Gene3D" id="1.20.58.60">
    <property type="match status" value="18"/>
</dbReference>
<name>A0A7K4IVC9_GEOCA</name>
<dbReference type="GO" id="GO:0005737">
    <property type="term" value="C:cytoplasm"/>
    <property type="evidence" value="ECO:0007669"/>
    <property type="project" value="UniProtKB-ARBA"/>
</dbReference>
<feature type="non-terminal residue" evidence="11">
    <location>
        <position position="1"/>
    </location>
</feature>
<dbReference type="InterPro" id="IPR018159">
    <property type="entry name" value="Spectrin/alpha-actinin"/>
</dbReference>
<dbReference type="SUPFAM" id="SSF46966">
    <property type="entry name" value="Spectrin repeat"/>
    <property type="match status" value="15"/>
</dbReference>
<evidence type="ECO:0000256" key="1">
    <source>
        <dbReference type="ARBA" id="ARBA00004245"/>
    </source>
</evidence>
<evidence type="ECO:0000256" key="3">
    <source>
        <dbReference type="ARBA" id="ARBA00022467"/>
    </source>
</evidence>
<keyword evidence="6" id="KW-0009">Actin-binding</keyword>
<dbReference type="GO" id="GO:0005543">
    <property type="term" value="F:phospholipid binding"/>
    <property type="evidence" value="ECO:0007669"/>
    <property type="project" value="InterPro"/>
</dbReference>
<dbReference type="FunFam" id="1.20.58.60:FF:000307">
    <property type="entry name" value="Spectrin beta, non-erythrocytic 5"/>
    <property type="match status" value="1"/>
</dbReference>
<dbReference type="Gene3D" id="2.30.29.30">
    <property type="entry name" value="Pleckstrin-homology domain (PH domain)/Phosphotyrosine-binding domain (PTB)"/>
    <property type="match status" value="1"/>
</dbReference>
<evidence type="ECO:0000313" key="11">
    <source>
        <dbReference type="EMBL" id="NWH56677.1"/>
    </source>
</evidence>
<feature type="compositionally biased region" description="Polar residues" evidence="9">
    <location>
        <begin position="2229"/>
        <end position="2239"/>
    </location>
</feature>
<gene>
    <name evidence="11" type="primary">Sptbn5</name>
    <name evidence="11" type="ORF">GEOCAL_R11633</name>
</gene>
<feature type="coiled-coil region" evidence="8">
    <location>
        <begin position="1623"/>
        <end position="1696"/>
    </location>
</feature>
<dbReference type="FunFam" id="2.30.29.30:FF:000024">
    <property type="entry name" value="Spectrin beta chain"/>
    <property type="match status" value="1"/>
</dbReference>
<dbReference type="PANTHER" id="PTHR11915">
    <property type="entry name" value="SPECTRIN/FILAMIN RELATED CYTOSKELETAL PROTEIN"/>
    <property type="match status" value="1"/>
</dbReference>
<keyword evidence="5" id="KW-0677">Repeat</keyword>
<feature type="coiled-coil region" evidence="8">
    <location>
        <begin position="773"/>
        <end position="807"/>
    </location>
</feature>
<evidence type="ECO:0000256" key="4">
    <source>
        <dbReference type="ARBA" id="ARBA00022490"/>
    </source>
</evidence>
<reference evidence="11 12" key="1">
    <citation type="submission" date="2019-09" db="EMBL/GenBank/DDBJ databases">
        <title>Bird 10,000 Genomes (B10K) Project - Family phase.</title>
        <authorList>
            <person name="Zhang G."/>
        </authorList>
    </citation>
    <scope>NUCLEOTIDE SEQUENCE [LARGE SCALE GENOMIC DNA]</scope>
    <source>
        <strain evidence="11">B10K-CU-031-07</strain>
        <tissue evidence="11">Muscle</tissue>
    </source>
</reference>
<feature type="compositionally biased region" description="Low complexity" evidence="9">
    <location>
        <begin position="2314"/>
        <end position="2328"/>
    </location>
</feature>
<feature type="region of interest" description="Disordered" evidence="9">
    <location>
        <begin position="2314"/>
        <end position="2353"/>
    </location>
</feature>
<dbReference type="Proteomes" id="UP000531151">
    <property type="component" value="Unassembled WGS sequence"/>
</dbReference>
<keyword evidence="12" id="KW-1185">Reference proteome</keyword>
<keyword evidence="7" id="KW-0206">Cytoskeleton</keyword>
<dbReference type="InterPro" id="IPR001849">
    <property type="entry name" value="PH_domain"/>
</dbReference>
<sequence length="2612" mass="303966">KEFNRDTAELLIWMEEKYKIASDESYRDPTNVLRKLKRHEAAEKEMMANEEHFAMLIKKGNQLIQDNNFAAVSVQEKISQLQKKWKQLYGKMIERGDKLRQAGQQEQLMELLQDAKKKIEKIEKVLQESETGHDLRSSRDLLKQHRQLEKETHEMAEKINSIVSHARKMATNHFDSQRILDETQKYLKRFESLQAPLDERRKLLEAAVDLYEFYHYHEMELNWINERLPVARSTNYGKSLDVAQSLLQKHKELQAEVNAHKHQAQRVLDKGKAMVLSQHPSAQKLNEKCQELVTAWQGLEKACEERLKQLQHSVGFQEFLMNTSDLEAWIAEKHPLVTSKDYGKDEDGTLKLLKKHKALEHEIAIYQNLMKELSESAQTLPLAGSIQYVEVDAPKEQVHSRLQELQELAAARGKKLDETLVLHEFLREYEDLQDWITQQKQTASSEDCGNDYEHVLQLCAKYGTFRHQLEAAAKRVVACQQVADSLLSCGHSESWEIRQKQKELRNSWEELLEITRLRGERLRHAEAIHKYYQDLTDALAYIEEKSKCIPDDVAKDTRGVQTQLRNHVALEHELSGNEQQLQELINSAEPVLTHCSKKQVEDLKAKQQAVVANWKALKSKVGQRKKLLEQAYKLYEFQAHVWDYFSWTAEIIREMRAKETIRDISTSSLRLTQHQQLLAEIEAREEKYNHVVQLGQSLLQDEETGSKEIQQKLWALLEEKENVYNEWNQKKEWLEKIHQEQMFYKEWDHLDMLLNSQEIYLKNSDLGSSVDEVEQLIRKHEAFEKLLASQDEKMMSLQEQASKLEGVGGLEGIKIQSKLNAILGRKQQIKDLSQSRREKLQTALLLALFYQNLEEAEDWISERMKKLEDPSTQDPSNLQDKMKLLQKHQVFEAEILANEEIITAVNKKGEALVSKGHPKSGEIRRQVRVLQEHWEKLKRAVAARGKMLEDSRDFLEFLQKVDQVEAWIREKEVMINVGDLGNDYEHCLQLMKKLSEFRGATSGETTVDDAHIRAINALAMKLERQNKEETKTIYERRKQLNEKWNSFHGNLNAYRKKLKGALEIHALIREIDDITERITEKSVLIQALDYGKDVESVENLIRRHEEMEREISVIKSKIEPLELESFRLSTRNPSINDKLTMKQQEMKNNWLRLQGQAKQRKEKLAASYQLQKFILEMKEVLDWTQNIKSLMEAGGLPKSTNEAEIMIEEHQERKASMIDEIEARVERFNSLSNYGQELANSGHYATAEIHQYLSRLRQAWSELTQTWQEQYIKLFQAQDLQKFYGYVEQTESWLSSKEAFLANEDLGDSLSSVESLQWKHTQFEKALESQMEKIDEMASFAQQLTHNKHYDSDNITNRCQAVLRRKQKLLETAAARRHLLEESRLLQKWLRNSFEVAAWINEKNSIAQDDSWKDPSNLQTKLQKHQTFQAEIMANRNRLDSIKSEGEKMIIERHYAPEAIQSRLQEMEELWEELLASCQDKRAKLQGAYKGLHFQRSVEDMEKWLEDVENELKAPYSDDDLVVLNNHLKKQKELEEDIAGHRDRLQELVITAEQFQKEKHFLADELEERVDHLVQRYKSLRDPLQERRGSLEASRLQYQFFRDVDEELAWVHEKLPMASSRDYGQSLATVQSLQEKHQNLENEINSRDALTKAVLSSGQKLVRGGHSTSRKIMEHLKELETSLETLKAEAQERRQRLTQSYEAHLFLNELLEVEAWLAERSFILETSDYGKNEESTQALLRKLEATKLDMDGFRPRIEKVQETGASLIKKDSPESPAILTKLQRILADYQSLLQKAETQRKRLQEQFQLYQFEREFQLVDAWLSSKQSVAESDDYGQDLDDVEVLEKKFKDFVSEVKPLGHSKVVSLNELASKLEKEGHSKMDMIQKRTKQTNETWEKLCHAIQARTENLRAARQVHQYDHDVDEVKGWMQEKEAVVDIEDYGYDLPGVQTLLNQLEGVERDLGAITKELERIRGEAWHLCRTYPQVKENIMERLADVDECWGNLDKKFLERKARLSQAEKVQLYFNDCRELMAWANEMHALVISEELANDVLGAELLIKRHEEYKREIEKQWLKYEELQRAGGDLMKNGHFMSVEIEEKLLELSELMKKVKESWEMRKELYEENWEIQLLRRELEQAEAWLAAKESFLLDPSYGDSVSEVEELLKKHHDFEKMLAAQEEKFSQLSRKTKREMNLLKQVDIEESEQKDKSKVVRVPSLKRKPSDKRNTTPKVTEIKNTTPLPPVPVRSLSWRTPLETIFSPVEKSASTFQQFSSEGVPEVLNSNKTEIKAEGMLNENSTPTTPKTVAPQAVSLENHSALSSPSSPTPLRQQHKSSLSESYATGLLSPQEESVRGSCFSKVQTEVMATPPEPGQRSLDKPANVLPAASSWERLENASSVSASLQHMEGFLEKRDQLLPGRQQPSSRSWNSFYVKLDGLKLDFYNDENEASKNVSTVLSLSIPGAKCERLVNYIRKENAFMLRLRDGAEYFFAAPSQILMENWLQSLQNNIGHNNRSHSTMMLQHFAPNTEASRTSLWDFADRDSTERLTSKSTLLRRTPSFKIKLERDPAEFSREFKENGTMVTRASITPLNLEQSGNKTKPLPSLLEARREK</sequence>
<dbReference type="InterPro" id="IPR011993">
    <property type="entry name" value="PH-like_dom_sf"/>
</dbReference>
<keyword evidence="4" id="KW-0963">Cytoplasm</keyword>
<evidence type="ECO:0000256" key="2">
    <source>
        <dbReference type="ARBA" id="ARBA00006826"/>
    </source>
</evidence>
<evidence type="ECO:0000256" key="9">
    <source>
        <dbReference type="SAM" id="MobiDB-lite"/>
    </source>
</evidence>
<dbReference type="Pfam" id="PF00435">
    <property type="entry name" value="Spectrin"/>
    <property type="match status" value="21"/>
</dbReference>
<evidence type="ECO:0000259" key="10">
    <source>
        <dbReference type="PROSITE" id="PS50003"/>
    </source>
</evidence>
<dbReference type="InterPro" id="IPR002017">
    <property type="entry name" value="Spectrin_repeat"/>
</dbReference>
<dbReference type="FunFam" id="1.20.58.60:FF:000011">
    <property type="entry name" value="Spectrin beta chain"/>
    <property type="match status" value="1"/>
</dbReference>
<dbReference type="SUPFAM" id="SSF50729">
    <property type="entry name" value="PH domain-like"/>
    <property type="match status" value="1"/>
</dbReference>
<protein>
    <submittedName>
        <fullName evidence="11">SPTN5 protein</fullName>
    </submittedName>
</protein>
<dbReference type="FunFam" id="1.20.58.60:FF:000293">
    <property type="entry name" value="Spectrin, beta, non-erythrocytic 5"/>
    <property type="match status" value="1"/>
</dbReference>
<dbReference type="OrthoDB" id="9942256at2759"/>
<feature type="region of interest" description="Disordered" evidence="9">
    <location>
        <begin position="2206"/>
        <end position="2247"/>
    </location>
</feature>
<dbReference type="InterPro" id="IPR001605">
    <property type="entry name" value="PH_dom-spectrin-type"/>
</dbReference>
<keyword evidence="8" id="KW-0175">Coiled coil</keyword>
<accession>A0A7K4IVC9</accession>
<dbReference type="FunFam" id="1.20.58.60:FF:000375">
    <property type="entry name" value="Spectrin, beta, non-erythrocytic 5"/>
    <property type="match status" value="1"/>
</dbReference>
<evidence type="ECO:0000256" key="7">
    <source>
        <dbReference type="ARBA" id="ARBA00023212"/>
    </source>
</evidence>
<dbReference type="FunFam" id="1.20.58.60:FF:000361">
    <property type="entry name" value="Spectrin, beta, non-erythrocytic 5"/>
    <property type="match status" value="1"/>
</dbReference>
<comment type="subcellular location">
    <subcellularLocation>
        <location evidence="1">Cytoplasm</location>
        <location evidence="1">Cytoskeleton</location>
    </subcellularLocation>
</comment>
<dbReference type="Pfam" id="PF00169">
    <property type="entry name" value="PH"/>
    <property type="match status" value="1"/>
</dbReference>
<feature type="coiled-coil region" evidence="8">
    <location>
        <begin position="1097"/>
        <end position="1124"/>
    </location>
</feature>